<dbReference type="InterPro" id="IPR018841">
    <property type="entry name" value="DUF2442"/>
</dbReference>
<name>A0ABS5PJP1_9FIRM</name>
<gene>
    <name evidence="1" type="ORF">KHM83_01570</name>
</gene>
<dbReference type="InterPro" id="IPR036782">
    <property type="entry name" value="NE0471-like_N"/>
</dbReference>
<dbReference type="SUPFAM" id="SSF143880">
    <property type="entry name" value="NE0471 N-terminal domain-like"/>
    <property type="match status" value="1"/>
</dbReference>
<proteinExistence type="predicted"/>
<accession>A0ABS5PJP1</accession>
<dbReference type="Pfam" id="PF10387">
    <property type="entry name" value="DUF2442"/>
    <property type="match status" value="1"/>
</dbReference>
<dbReference type="RefSeq" id="WP_213235144.1">
    <property type="nucleotide sequence ID" value="NZ_JAHBCL010000002.1"/>
</dbReference>
<sequence length="77" mass="9347">MTKIIELMPKDDFTLYIELSNHHKIIYDIKPRLHTIRFMMLRDLELFRKARIENGNTVVWDAQCQLTIDEIMTQIKR</sequence>
<comment type="caution">
    <text evidence="1">The sequence shown here is derived from an EMBL/GenBank/DDBJ whole genome shotgun (WGS) entry which is preliminary data.</text>
</comment>
<dbReference type="Gene3D" id="3.30.2020.10">
    <property type="entry name" value="NE0471-like N-terminal domain"/>
    <property type="match status" value="1"/>
</dbReference>
<dbReference type="EMBL" id="JAHBCL010000002">
    <property type="protein sequence ID" value="MBS7525360.1"/>
    <property type="molecule type" value="Genomic_DNA"/>
</dbReference>
<keyword evidence="2" id="KW-1185">Reference proteome</keyword>
<evidence type="ECO:0000313" key="2">
    <source>
        <dbReference type="Proteomes" id="UP000746471"/>
    </source>
</evidence>
<protein>
    <submittedName>
        <fullName evidence="1">DUF2442 domain-containing protein</fullName>
    </submittedName>
</protein>
<dbReference type="Proteomes" id="UP000746471">
    <property type="component" value="Unassembled WGS sequence"/>
</dbReference>
<reference evidence="1 2" key="1">
    <citation type="submission" date="2021-05" db="EMBL/GenBank/DDBJ databases">
        <title>Fusibacter ferrireducens sp. nov., an anaerobic, sulfur- and Fe-reducing bacterium isolated from the mangrove sediment.</title>
        <authorList>
            <person name="Qiu D."/>
        </authorList>
    </citation>
    <scope>NUCLEOTIDE SEQUENCE [LARGE SCALE GENOMIC DNA]</scope>
    <source>
        <strain evidence="1 2">DSM 12116</strain>
    </source>
</reference>
<organism evidence="1 2">
    <name type="scientific">Fusibacter paucivorans</name>
    <dbReference type="NCBI Taxonomy" id="76009"/>
    <lineage>
        <taxon>Bacteria</taxon>
        <taxon>Bacillati</taxon>
        <taxon>Bacillota</taxon>
        <taxon>Clostridia</taxon>
        <taxon>Eubacteriales</taxon>
        <taxon>Eubacteriales Family XII. Incertae Sedis</taxon>
        <taxon>Fusibacter</taxon>
    </lineage>
</organism>
<evidence type="ECO:0000313" key="1">
    <source>
        <dbReference type="EMBL" id="MBS7525360.1"/>
    </source>
</evidence>